<evidence type="ECO:0000256" key="5">
    <source>
        <dbReference type="ARBA" id="ARBA00022694"/>
    </source>
</evidence>
<feature type="region of interest" description="Disordered" evidence="14">
    <location>
        <begin position="1"/>
        <end position="36"/>
    </location>
</feature>
<comment type="caution">
    <text evidence="10">Lacks conserved residue(s) required for the propagation of feature annotation.</text>
</comment>
<keyword evidence="5 10" id="KW-0819">tRNA processing</keyword>
<dbReference type="GO" id="GO:0006400">
    <property type="term" value="P:tRNA modification"/>
    <property type="evidence" value="ECO:0007669"/>
    <property type="project" value="TreeGrafter"/>
</dbReference>
<dbReference type="Proteomes" id="UP000295411">
    <property type="component" value="Unassembled WGS sequence"/>
</dbReference>
<name>A0A4R5U0J5_9MICC</name>
<evidence type="ECO:0000256" key="11">
    <source>
        <dbReference type="RuleBase" id="RU003783"/>
    </source>
</evidence>
<keyword evidence="6 10" id="KW-0547">Nucleotide-binding</keyword>
<comment type="caution">
    <text evidence="15">The sequence shown here is derived from an EMBL/GenBank/DDBJ whole genome shotgun (WGS) entry which is preliminary data.</text>
</comment>
<comment type="similarity">
    <text evidence="3 10 13">Belongs to the IPP transferase family.</text>
</comment>
<keyword evidence="7 10" id="KW-0067">ATP-binding</keyword>
<comment type="cofactor">
    <cofactor evidence="1 10">
        <name>Mg(2+)</name>
        <dbReference type="ChEBI" id="CHEBI:18420"/>
    </cofactor>
</comment>
<dbReference type="Pfam" id="PF01715">
    <property type="entry name" value="IPPT"/>
    <property type="match status" value="1"/>
</dbReference>
<gene>
    <name evidence="10 15" type="primary">miaA</name>
    <name evidence="15" type="ORF">E2F48_07485</name>
</gene>
<evidence type="ECO:0000256" key="12">
    <source>
        <dbReference type="RuleBase" id="RU003784"/>
    </source>
</evidence>
<evidence type="ECO:0000256" key="6">
    <source>
        <dbReference type="ARBA" id="ARBA00022741"/>
    </source>
</evidence>
<dbReference type="GO" id="GO:0005524">
    <property type="term" value="F:ATP binding"/>
    <property type="evidence" value="ECO:0007669"/>
    <property type="project" value="UniProtKB-UniRule"/>
</dbReference>
<keyword evidence="4 10" id="KW-0808">Transferase</keyword>
<feature type="binding site" evidence="10">
    <location>
        <begin position="49"/>
        <end position="54"/>
    </location>
    <ligand>
        <name>substrate</name>
    </ligand>
</feature>
<dbReference type="NCBIfam" id="TIGR00174">
    <property type="entry name" value="miaA"/>
    <property type="match status" value="1"/>
</dbReference>
<feature type="site" description="Interaction with substrate tRNA" evidence="10">
    <location>
        <position position="159"/>
    </location>
</feature>
<dbReference type="InterPro" id="IPR039657">
    <property type="entry name" value="Dimethylallyltransferase"/>
</dbReference>
<evidence type="ECO:0000313" key="15">
    <source>
        <dbReference type="EMBL" id="TDK27094.1"/>
    </source>
</evidence>
<feature type="binding site" evidence="10">
    <location>
        <begin position="47"/>
        <end position="54"/>
    </location>
    <ligand>
        <name>ATP</name>
        <dbReference type="ChEBI" id="CHEBI:30616"/>
    </ligand>
</feature>
<dbReference type="SUPFAM" id="SSF52540">
    <property type="entry name" value="P-loop containing nucleoside triphosphate hydrolases"/>
    <property type="match status" value="2"/>
</dbReference>
<evidence type="ECO:0000256" key="9">
    <source>
        <dbReference type="ARBA" id="ARBA00049563"/>
    </source>
</evidence>
<keyword evidence="8 10" id="KW-0460">Magnesium</keyword>
<keyword evidence="16" id="KW-1185">Reference proteome</keyword>
<evidence type="ECO:0000256" key="7">
    <source>
        <dbReference type="ARBA" id="ARBA00022840"/>
    </source>
</evidence>
<dbReference type="EMBL" id="SMTK01000002">
    <property type="protein sequence ID" value="TDK27094.1"/>
    <property type="molecule type" value="Genomic_DNA"/>
</dbReference>
<sequence length="340" mass="36122">MPPVGRTGPVSGAATGGTGPGEQDPGPEAATGGPAVSVQPPIVAVVGPTGTGKSDLAIALALELGGEVINADALQFYRGMDIGTAKIPPEERRGVPHHLLDILDIREEASVAAYQAEARQAIDAVRARGRVPVLVGGSGLYVRAVLDRLEFPGTDPALRERLEAELAAGGSAALRVRLAAVDPVSAARIADDRRLVRALEVAELTGRPFSSFMPDRQYYAPAVQIGLAVNPDELQTRLAERVHTMVRSGLLEEVRSLDARGLRDGRTASRALGYSQFLSVLDGTLSESAAIEDTVTATRQFAKRQRTWFRGDPRVQWLPWRAPDLIDRALLLARGSGPLS</sequence>
<dbReference type="HAMAP" id="MF_00185">
    <property type="entry name" value="IPP_trans"/>
    <property type="match status" value="1"/>
</dbReference>
<evidence type="ECO:0000256" key="13">
    <source>
        <dbReference type="RuleBase" id="RU003785"/>
    </source>
</evidence>
<evidence type="ECO:0000256" key="3">
    <source>
        <dbReference type="ARBA" id="ARBA00005842"/>
    </source>
</evidence>
<dbReference type="EC" id="2.5.1.75" evidence="10"/>
<dbReference type="InterPro" id="IPR018022">
    <property type="entry name" value="IPT"/>
</dbReference>
<comment type="subunit">
    <text evidence="10">Monomer.</text>
</comment>
<evidence type="ECO:0000256" key="4">
    <source>
        <dbReference type="ARBA" id="ARBA00022679"/>
    </source>
</evidence>
<dbReference type="AlphaFoldDB" id="A0A4R5U0J5"/>
<evidence type="ECO:0000313" key="16">
    <source>
        <dbReference type="Proteomes" id="UP000295411"/>
    </source>
</evidence>
<evidence type="ECO:0000256" key="2">
    <source>
        <dbReference type="ARBA" id="ARBA00003213"/>
    </source>
</evidence>
<evidence type="ECO:0000256" key="14">
    <source>
        <dbReference type="SAM" id="MobiDB-lite"/>
    </source>
</evidence>
<comment type="catalytic activity">
    <reaction evidence="9 10 11">
        <text>adenosine(37) in tRNA + dimethylallyl diphosphate = N(6)-dimethylallyladenosine(37) in tRNA + diphosphate</text>
        <dbReference type="Rhea" id="RHEA:26482"/>
        <dbReference type="Rhea" id="RHEA-COMP:10162"/>
        <dbReference type="Rhea" id="RHEA-COMP:10375"/>
        <dbReference type="ChEBI" id="CHEBI:33019"/>
        <dbReference type="ChEBI" id="CHEBI:57623"/>
        <dbReference type="ChEBI" id="CHEBI:74411"/>
        <dbReference type="ChEBI" id="CHEBI:74415"/>
        <dbReference type="EC" id="2.5.1.75"/>
    </reaction>
</comment>
<evidence type="ECO:0000256" key="10">
    <source>
        <dbReference type="HAMAP-Rule" id="MF_00185"/>
    </source>
</evidence>
<dbReference type="FunFam" id="1.10.20.140:FF:000001">
    <property type="entry name" value="tRNA dimethylallyltransferase"/>
    <property type="match status" value="1"/>
</dbReference>
<organism evidence="15 16">
    <name type="scientific">Arthrobacter crusticola</name>
    <dbReference type="NCBI Taxonomy" id="2547960"/>
    <lineage>
        <taxon>Bacteria</taxon>
        <taxon>Bacillati</taxon>
        <taxon>Actinomycetota</taxon>
        <taxon>Actinomycetes</taxon>
        <taxon>Micrococcales</taxon>
        <taxon>Micrococcaceae</taxon>
        <taxon>Arthrobacter</taxon>
    </lineage>
</organism>
<dbReference type="GO" id="GO:0052381">
    <property type="term" value="F:tRNA dimethylallyltransferase activity"/>
    <property type="evidence" value="ECO:0007669"/>
    <property type="project" value="UniProtKB-UniRule"/>
</dbReference>
<evidence type="ECO:0000256" key="1">
    <source>
        <dbReference type="ARBA" id="ARBA00001946"/>
    </source>
</evidence>
<dbReference type="PANTHER" id="PTHR11088:SF60">
    <property type="entry name" value="TRNA DIMETHYLALLYLTRANSFERASE"/>
    <property type="match status" value="1"/>
</dbReference>
<dbReference type="Gene3D" id="1.10.20.140">
    <property type="match status" value="1"/>
</dbReference>
<protein>
    <recommendedName>
        <fullName evidence="10">tRNA dimethylallyltransferase</fullName>
        <ecNumber evidence="10">2.5.1.75</ecNumber>
    </recommendedName>
    <alternativeName>
        <fullName evidence="10">Dimethylallyl diphosphate:tRNA dimethylallyltransferase</fullName>
        <shortName evidence="10">DMAPP:tRNA dimethylallyltransferase</shortName>
        <shortName evidence="10">DMATase</shortName>
    </alternativeName>
    <alternativeName>
        <fullName evidence="10">Isopentenyl-diphosphate:tRNA isopentenyltransferase</fullName>
        <shortName evidence="10">IPP transferase</shortName>
        <shortName evidence="10">IPPT</shortName>
        <shortName evidence="10">IPTase</shortName>
    </alternativeName>
</protein>
<proteinExistence type="inferred from homology"/>
<accession>A0A4R5U0J5</accession>
<dbReference type="InterPro" id="IPR027417">
    <property type="entry name" value="P-loop_NTPase"/>
</dbReference>
<dbReference type="OrthoDB" id="9776390at2"/>
<comment type="function">
    <text evidence="2 10 12">Catalyzes the transfer of a dimethylallyl group onto the adenine at position 37 in tRNAs that read codons beginning with uridine, leading to the formation of N6-(dimethylallyl)adenosine (i(6)A).</text>
</comment>
<dbReference type="PANTHER" id="PTHR11088">
    <property type="entry name" value="TRNA DIMETHYLALLYLTRANSFERASE"/>
    <property type="match status" value="1"/>
</dbReference>
<evidence type="ECO:0000256" key="8">
    <source>
        <dbReference type="ARBA" id="ARBA00022842"/>
    </source>
</evidence>
<dbReference type="Gene3D" id="3.40.50.300">
    <property type="entry name" value="P-loop containing nucleotide triphosphate hydrolases"/>
    <property type="match status" value="1"/>
</dbReference>
<feature type="site" description="Interaction with substrate tRNA" evidence="10">
    <location>
        <position position="138"/>
    </location>
</feature>
<reference evidence="15 16" key="1">
    <citation type="submission" date="2019-03" db="EMBL/GenBank/DDBJ databases">
        <title>Arthrobacter sp. nov., an bacterium isolated from biocrust in Mu Us Desert.</title>
        <authorList>
            <person name="Lixiong L."/>
        </authorList>
    </citation>
    <scope>NUCLEOTIDE SEQUENCE [LARGE SCALE GENOMIC DNA]</scope>
    <source>
        <strain evidence="15 16">SLN-3</strain>
    </source>
</reference>